<evidence type="ECO:0000313" key="2">
    <source>
        <dbReference type="EMBL" id="KAK5062491.1"/>
    </source>
</evidence>
<keyword evidence="3" id="KW-1185">Reference proteome</keyword>
<accession>A0AAV9NNW1</accession>
<dbReference type="EMBL" id="JAVRRD010000002">
    <property type="protein sequence ID" value="KAK5062491.1"/>
    <property type="molecule type" value="Genomic_DNA"/>
</dbReference>
<organism evidence="2 3">
    <name type="scientific">Exophiala bonariae</name>
    <dbReference type="NCBI Taxonomy" id="1690606"/>
    <lineage>
        <taxon>Eukaryota</taxon>
        <taxon>Fungi</taxon>
        <taxon>Dikarya</taxon>
        <taxon>Ascomycota</taxon>
        <taxon>Pezizomycotina</taxon>
        <taxon>Eurotiomycetes</taxon>
        <taxon>Chaetothyriomycetidae</taxon>
        <taxon>Chaetothyriales</taxon>
        <taxon>Herpotrichiellaceae</taxon>
        <taxon>Exophiala</taxon>
    </lineage>
</organism>
<evidence type="ECO:0000313" key="3">
    <source>
        <dbReference type="Proteomes" id="UP001358417"/>
    </source>
</evidence>
<dbReference type="Proteomes" id="UP001358417">
    <property type="component" value="Unassembled WGS sequence"/>
</dbReference>
<gene>
    <name evidence="2" type="ORF">LTR84_004564</name>
</gene>
<proteinExistence type="predicted"/>
<name>A0AAV9NNW1_9EURO</name>
<reference evidence="2 3" key="1">
    <citation type="submission" date="2023-08" db="EMBL/GenBank/DDBJ databases">
        <title>Black Yeasts Isolated from many extreme environments.</title>
        <authorList>
            <person name="Coleine C."/>
            <person name="Stajich J.E."/>
            <person name="Selbmann L."/>
        </authorList>
    </citation>
    <scope>NUCLEOTIDE SEQUENCE [LARGE SCALE GENOMIC DNA]</scope>
    <source>
        <strain evidence="2 3">CCFEE 5792</strain>
    </source>
</reference>
<dbReference type="RefSeq" id="XP_064710763.1">
    <property type="nucleotide sequence ID" value="XM_064848139.1"/>
</dbReference>
<protein>
    <submittedName>
        <fullName evidence="2">Uncharacterized protein</fullName>
    </submittedName>
</protein>
<dbReference type="AlphaFoldDB" id="A0AAV9NNW1"/>
<comment type="caution">
    <text evidence="2">The sequence shown here is derived from an EMBL/GenBank/DDBJ whole genome shotgun (WGS) entry which is preliminary data.</text>
</comment>
<dbReference type="GeneID" id="89972742"/>
<sequence>MANPIPSRPEDFLATPAQREVCEDIITRSFQCRWDDLADTDTEKHHANTNVNANAASGVGQAQPGTPAPIIGGSTTGLGGQSAYTLCPGTAYAVPTQPQAQAQLHSRVQVQGSAQAQAQAHAQNAMSIDDMTWLNQHQI</sequence>
<feature type="region of interest" description="Disordered" evidence="1">
    <location>
        <begin position="45"/>
        <end position="75"/>
    </location>
</feature>
<evidence type="ECO:0000256" key="1">
    <source>
        <dbReference type="SAM" id="MobiDB-lite"/>
    </source>
</evidence>